<feature type="chain" id="PRO_5021408361" evidence="1">
    <location>
        <begin position="21"/>
        <end position="215"/>
    </location>
</feature>
<organism evidence="2 3">
    <name type="scientific">Araneus ventricosus</name>
    <name type="common">Orbweaver spider</name>
    <name type="synonym">Epeira ventricosa</name>
    <dbReference type="NCBI Taxonomy" id="182803"/>
    <lineage>
        <taxon>Eukaryota</taxon>
        <taxon>Metazoa</taxon>
        <taxon>Ecdysozoa</taxon>
        <taxon>Arthropoda</taxon>
        <taxon>Chelicerata</taxon>
        <taxon>Arachnida</taxon>
        <taxon>Araneae</taxon>
        <taxon>Araneomorphae</taxon>
        <taxon>Entelegynae</taxon>
        <taxon>Araneoidea</taxon>
        <taxon>Araneidae</taxon>
        <taxon>Araneus</taxon>
    </lineage>
</organism>
<proteinExistence type="predicted"/>
<dbReference type="AlphaFoldDB" id="A0A4Y2SC39"/>
<feature type="signal peptide" evidence="1">
    <location>
        <begin position="1"/>
        <end position="20"/>
    </location>
</feature>
<evidence type="ECO:0000313" key="2">
    <source>
        <dbReference type="EMBL" id="GBN84840.1"/>
    </source>
</evidence>
<gene>
    <name evidence="2" type="ORF">AVEN_158781_1</name>
</gene>
<name>A0A4Y2SC39_ARAVE</name>
<dbReference type="Gene3D" id="3.80.10.10">
    <property type="entry name" value="Ribonuclease Inhibitor"/>
    <property type="match status" value="1"/>
</dbReference>
<dbReference type="SUPFAM" id="SSF52047">
    <property type="entry name" value="RNI-like"/>
    <property type="match status" value="1"/>
</dbReference>
<evidence type="ECO:0000256" key="1">
    <source>
        <dbReference type="SAM" id="SignalP"/>
    </source>
</evidence>
<protein>
    <submittedName>
        <fullName evidence="2">Uncharacterized protein</fullName>
    </submittedName>
</protein>
<sequence length="215" mass="24619">MHLKASIALIAYLVFAYVKAETCPPESLTRPCECLPELDLTLECRNITDASVLDGISRRTGDITFEKLRMFNSRIESIPPNTLTKKQLKAIEIYDSKLNSLFDGIDESNSVRALDLFRVEFGQTFPWSQLKPLKNLRTFVAARSFIPELADESKNNVNKELIYLTLHETHTRWISDGIFSEYSDLREIVIGNCGLRSVKRNYFPRPAAKLFQIKL</sequence>
<dbReference type="InterPro" id="IPR032675">
    <property type="entry name" value="LRR_dom_sf"/>
</dbReference>
<comment type="caution">
    <text evidence="2">The sequence shown here is derived from an EMBL/GenBank/DDBJ whole genome shotgun (WGS) entry which is preliminary data.</text>
</comment>
<keyword evidence="3" id="KW-1185">Reference proteome</keyword>
<keyword evidence="1" id="KW-0732">Signal</keyword>
<dbReference type="OrthoDB" id="6407938at2759"/>
<reference evidence="2 3" key="1">
    <citation type="journal article" date="2019" name="Sci. Rep.">
        <title>Orb-weaving spider Araneus ventricosus genome elucidates the spidroin gene catalogue.</title>
        <authorList>
            <person name="Kono N."/>
            <person name="Nakamura H."/>
            <person name="Ohtoshi R."/>
            <person name="Moran D.A.P."/>
            <person name="Shinohara A."/>
            <person name="Yoshida Y."/>
            <person name="Fujiwara M."/>
            <person name="Mori M."/>
            <person name="Tomita M."/>
            <person name="Arakawa K."/>
        </authorList>
    </citation>
    <scope>NUCLEOTIDE SEQUENCE [LARGE SCALE GENOMIC DNA]</scope>
</reference>
<dbReference type="EMBL" id="BGPR01020518">
    <property type="protein sequence ID" value="GBN84840.1"/>
    <property type="molecule type" value="Genomic_DNA"/>
</dbReference>
<accession>A0A4Y2SC39</accession>
<dbReference type="Proteomes" id="UP000499080">
    <property type="component" value="Unassembled WGS sequence"/>
</dbReference>
<evidence type="ECO:0000313" key="3">
    <source>
        <dbReference type="Proteomes" id="UP000499080"/>
    </source>
</evidence>